<evidence type="ECO:0000259" key="1">
    <source>
        <dbReference type="Pfam" id="PF04937"/>
    </source>
</evidence>
<keyword evidence="3" id="KW-1185">Reference proteome</keyword>
<dbReference type="InterPro" id="IPR012337">
    <property type="entry name" value="RNaseH-like_sf"/>
</dbReference>
<dbReference type="PANTHER" id="PTHR32166:SF74">
    <property type="entry name" value="OS05G0256350 PROTEIN"/>
    <property type="match status" value="1"/>
</dbReference>
<name>A0A453L7H8_AEGTS</name>
<dbReference type="PANTHER" id="PTHR32166">
    <property type="entry name" value="OSJNBA0013A04.12 PROTEIN"/>
    <property type="match status" value="1"/>
</dbReference>
<reference evidence="2" key="5">
    <citation type="journal article" date="2021" name="G3 (Bethesda)">
        <title>Aegilops tauschii genome assembly Aet v5.0 features greater sequence contiguity and improved annotation.</title>
        <authorList>
            <person name="Wang L."/>
            <person name="Zhu T."/>
            <person name="Rodriguez J.C."/>
            <person name="Deal K.R."/>
            <person name="Dubcovsky J."/>
            <person name="McGuire P.E."/>
            <person name="Lux T."/>
            <person name="Spannagl M."/>
            <person name="Mayer K.F.X."/>
            <person name="Baldrich P."/>
            <person name="Meyers B.C."/>
            <person name="Huo N."/>
            <person name="Gu Y.Q."/>
            <person name="Zhou H."/>
            <person name="Devos K.M."/>
            <person name="Bennetzen J.L."/>
            <person name="Unver T."/>
            <person name="Budak H."/>
            <person name="Gulick P.J."/>
            <person name="Galiba G."/>
            <person name="Kalapos B."/>
            <person name="Nelson D.R."/>
            <person name="Li P."/>
            <person name="You F.M."/>
            <person name="Luo M.C."/>
            <person name="Dvorak J."/>
        </authorList>
    </citation>
    <scope>NUCLEOTIDE SEQUENCE [LARGE SCALE GENOMIC DNA]</scope>
    <source>
        <strain evidence="2">cv. AL8/78</strain>
    </source>
</reference>
<evidence type="ECO:0000313" key="2">
    <source>
        <dbReference type="EnsemblPlants" id="AET5Gv20657700.1"/>
    </source>
</evidence>
<dbReference type="InterPro" id="IPR007021">
    <property type="entry name" value="DUF659"/>
</dbReference>
<dbReference type="EnsemblPlants" id="AET5Gv20657700.1">
    <property type="protein sequence ID" value="AET5Gv20657700.1"/>
    <property type="gene ID" value="AET5Gv20657700"/>
</dbReference>
<dbReference type="SUPFAM" id="SSF53098">
    <property type="entry name" value="Ribonuclease H-like"/>
    <property type="match status" value="1"/>
</dbReference>
<dbReference type="Proteomes" id="UP000015105">
    <property type="component" value="Chromosome 5D"/>
</dbReference>
<dbReference type="Pfam" id="PF04937">
    <property type="entry name" value="DUF659"/>
    <property type="match status" value="1"/>
</dbReference>
<dbReference type="STRING" id="200361.A0A453L7H8"/>
<feature type="domain" description="DUF659" evidence="1">
    <location>
        <begin position="1"/>
        <end position="76"/>
    </location>
</feature>
<sequence length="158" mass="17897">MIFDLVDRCIEEIGEKNVVQIVTDNASVNIAAAAMMKLKCPSLFWNGCAAHTIDLMLEDIGKLPMIEQTIAKGKAVTVFLYAHTRVLALMRKFLGKDLVRSGITRFAIAYLNLKSLQDNKKELQKLFRSDELNEMDHLKRQRGRTQLKSFALKLSGKQ</sequence>
<reference evidence="3" key="1">
    <citation type="journal article" date="2014" name="Science">
        <title>Ancient hybridizations among the ancestral genomes of bread wheat.</title>
        <authorList>
            <consortium name="International Wheat Genome Sequencing Consortium,"/>
            <person name="Marcussen T."/>
            <person name="Sandve S.R."/>
            <person name="Heier L."/>
            <person name="Spannagl M."/>
            <person name="Pfeifer M."/>
            <person name="Jakobsen K.S."/>
            <person name="Wulff B.B."/>
            <person name="Steuernagel B."/>
            <person name="Mayer K.F."/>
            <person name="Olsen O.A."/>
        </authorList>
    </citation>
    <scope>NUCLEOTIDE SEQUENCE [LARGE SCALE GENOMIC DNA]</scope>
    <source>
        <strain evidence="3">cv. AL8/78</strain>
    </source>
</reference>
<dbReference type="Gramene" id="AET5Gv20657700.1">
    <property type="protein sequence ID" value="AET5Gv20657700.1"/>
    <property type="gene ID" value="AET5Gv20657700"/>
</dbReference>
<accession>A0A453L7H8</accession>
<proteinExistence type="predicted"/>
<protein>
    <recommendedName>
        <fullName evidence="1">DUF659 domain-containing protein</fullName>
    </recommendedName>
</protein>
<reference evidence="2" key="3">
    <citation type="journal article" date="2017" name="Nature">
        <title>Genome sequence of the progenitor of the wheat D genome Aegilops tauschii.</title>
        <authorList>
            <person name="Luo M.C."/>
            <person name="Gu Y.Q."/>
            <person name="Puiu D."/>
            <person name="Wang H."/>
            <person name="Twardziok S.O."/>
            <person name="Deal K.R."/>
            <person name="Huo N."/>
            <person name="Zhu T."/>
            <person name="Wang L."/>
            <person name="Wang Y."/>
            <person name="McGuire P.E."/>
            <person name="Liu S."/>
            <person name="Long H."/>
            <person name="Ramasamy R.K."/>
            <person name="Rodriguez J.C."/>
            <person name="Van S.L."/>
            <person name="Yuan L."/>
            <person name="Wang Z."/>
            <person name="Xia Z."/>
            <person name="Xiao L."/>
            <person name="Anderson O.D."/>
            <person name="Ouyang S."/>
            <person name="Liang Y."/>
            <person name="Zimin A.V."/>
            <person name="Pertea G."/>
            <person name="Qi P."/>
            <person name="Bennetzen J.L."/>
            <person name="Dai X."/>
            <person name="Dawson M.W."/>
            <person name="Muller H.G."/>
            <person name="Kugler K."/>
            <person name="Rivarola-Duarte L."/>
            <person name="Spannagl M."/>
            <person name="Mayer K.F.X."/>
            <person name="Lu F.H."/>
            <person name="Bevan M.W."/>
            <person name="Leroy P."/>
            <person name="Li P."/>
            <person name="You F.M."/>
            <person name="Sun Q."/>
            <person name="Liu Z."/>
            <person name="Lyons E."/>
            <person name="Wicker T."/>
            <person name="Salzberg S.L."/>
            <person name="Devos K.M."/>
            <person name="Dvorak J."/>
        </authorList>
    </citation>
    <scope>NUCLEOTIDE SEQUENCE [LARGE SCALE GENOMIC DNA]</scope>
    <source>
        <strain evidence="2">cv. AL8/78</strain>
    </source>
</reference>
<reference evidence="3" key="2">
    <citation type="journal article" date="2017" name="Nat. Plants">
        <title>The Aegilops tauschii genome reveals multiple impacts of transposons.</title>
        <authorList>
            <person name="Zhao G."/>
            <person name="Zou C."/>
            <person name="Li K."/>
            <person name="Wang K."/>
            <person name="Li T."/>
            <person name="Gao L."/>
            <person name="Zhang X."/>
            <person name="Wang H."/>
            <person name="Yang Z."/>
            <person name="Liu X."/>
            <person name="Jiang W."/>
            <person name="Mao L."/>
            <person name="Kong X."/>
            <person name="Jiao Y."/>
            <person name="Jia J."/>
        </authorList>
    </citation>
    <scope>NUCLEOTIDE SEQUENCE [LARGE SCALE GENOMIC DNA]</scope>
    <source>
        <strain evidence="3">cv. AL8/78</strain>
    </source>
</reference>
<reference evidence="2" key="4">
    <citation type="submission" date="2019-03" db="UniProtKB">
        <authorList>
            <consortium name="EnsemblPlants"/>
        </authorList>
    </citation>
    <scope>IDENTIFICATION</scope>
</reference>
<dbReference type="AlphaFoldDB" id="A0A453L7H8"/>
<organism evidence="2 3">
    <name type="scientific">Aegilops tauschii subsp. strangulata</name>
    <name type="common">Goatgrass</name>
    <dbReference type="NCBI Taxonomy" id="200361"/>
    <lineage>
        <taxon>Eukaryota</taxon>
        <taxon>Viridiplantae</taxon>
        <taxon>Streptophyta</taxon>
        <taxon>Embryophyta</taxon>
        <taxon>Tracheophyta</taxon>
        <taxon>Spermatophyta</taxon>
        <taxon>Magnoliopsida</taxon>
        <taxon>Liliopsida</taxon>
        <taxon>Poales</taxon>
        <taxon>Poaceae</taxon>
        <taxon>BOP clade</taxon>
        <taxon>Pooideae</taxon>
        <taxon>Triticodae</taxon>
        <taxon>Triticeae</taxon>
        <taxon>Triticinae</taxon>
        <taxon>Aegilops</taxon>
    </lineage>
</organism>
<evidence type="ECO:0000313" key="3">
    <source>
        <dbReference type="Proteomes" id="UP000015105"/>
    </source>
</evidence>